<dbReference type="EMBL" id="WHNY01000005">
    <property type="protein sequence ID" value="NOU62836.1"/>
    <property type="molecule type" value="Genomic_DNA"/>
</dbReference>
<dbReference type="InterPro" id="IPR036890">
    <property type="entry name" value="HATPase_C_sf"/>
</dbReference>
<dbReference type="Gene3D" id="6.10.340.10">
    <property type="match status" value="1"/>
</dbReference>
<evidence type="ECO:0000259" key="7">
    <source>
        <dbReference type="PROSITE" id="PS50885"/>
    </source>
</evidence>
<dbReference type="Pfam" id="PF06580">
    <property type="entry name" value="His_kinase"/>
    <property type="match status" value="1"/>
</dbReference>
<proteinExistence type="predicted"/>
<keyword evidence="5 6" id="KW-0472">Membrane</keyword>
<protein>
    <recommendedName>
        <fullName evidence="7">HAMP domain-containing protein</fullName>
    </recommendedName>
</protein>
<name>A0ABX1X3Y2_9BACL</name>
<comment type="caution">
    <text evidence="8">The sequence shown here is derived from an EMBL/GenBank/DDBJ whole genome shotgun (WGS) entry which is preliminary data.</text>
</comment>
<dbReference type="PROSITE" id="PS50885">
    <property type="entry name" value="HAMP"/>
    <property type="match status" value="1"/>
</dbReference>
<sequence length="589" mass="67569">MVKYKIFQNLIVLLVVLLVPTMLLFSYSNRSSNKVVQNTLESSASKQLEYTMDSLEKSLRQIETQSLLLLNDSSIKSYSTSLQFPEYVDHLLLRKTIEDKLTVHNEVNNMIYNLTLYFPTLHESISSKKLVTLSEEQLIEAPKNKWFQHIQDDRFSFRLIFTNPTFPSEDFNNVTSAVETSVSLEYMKSVLQTMDLSGNGTSFFYFEGMPLISNHQNDYNFLPMLKSAKMLERQETQGSGPLRNSMKIDGVSYLIQTIYSPSLQGTLISYVKLSDFLSPLQKMNRLVNVSLFLLFLTGLTFVYFIYRHFRMPFSYLVKKLEQLGSGNVNSRAVLKVNNEFDFLFDRFNEMASRIKALIENVYEERVRAREAEYKHLQSQINPHFLYNSLFYIVSMAHKSPDAVISMAKNLSHFYRYITRKVGFEVTLADEIQLVESYLEVQSLRNKHLSYEIHIPAPMLELPVPTLLLQPVIENAIVHGLERKRFSGKILINGVSIDKQYILTVDDDGAGMSPLELEELKRCVYNPPSSSESSANEMSCGLLNIHQRLVNRYGNKSGVAFSNNDWGGLKVTLTISEEKTVKTNERIIGG</sequence>
<gene>
    <name evidence="8" type="ORF">GC096_02080</name>
</gene>
<dbReference type="InterPro" id="IPR050640">
    <property type="entry name" value="Bact_2-comp_sensor_kinase"/>
</dbReference>
<evidence type="ECO:0000256" key="2">
    <source>
        <dbReference type="ARBA" id="ARBA00022475"/>
    </source>
</evidence>
<keyword evidence="6" id="KW-1133">Transmembrane helix</keyword>
<organism evidence="8 9">
    <name type="scientific">Paenibacillus plantarum</name>
    <dbReference type="NCBI Taxonomy" id="2654975"/>
    <lineage>
        <taxon>Bacteria</taxon>
        <taxon>Bacillati</taxon>
        <taxon>Bacillota</taxon>
        <taxon>Bacilli</taxon>
        <taxon>Bacillales</taxon>
        <taxon>Paenibacillaceae</taxon>
        <taxon>Paenibacillus</taxon>
    </lineage>
</organism>
<dbReference type="Proteomes" id="UP000653578">
    <property type="component" value="Unassembled WGS sequence"/>
</dbReference>
<evidence type="ECO:0000313" key="9">
    <source>
        <dbReference type="Proteomes" id="UP000653578"/>
    </source>
</evidence>
<dbReference type="PANTHER" id="PTHR34220:SF7">
    <property type="entry name" value="SENSOR HISTIDINE KINASE YPDA"/>
    <property type="match status" value="1"/>
</dbReference>
<evidence type="ECO:0000256" key="6">
    <source>
        <dbReference type="SAM" id="Phobius"/>
    </source>
</evidence>
<dbReference type="SUPFAM" id="SSF55874">
    <property type="entry name" value="ATPase domain of HSP90 chaperone/DNA topoisomerase II/histidine kinase"/>
    <property type="match status" value="1"/>
</dbReference>
<accession>A0ABX1X3Y2</accession>
<feature type="transmembrane region" description="Helical" evidence="6">
    <location>
        <begin position="6"/>
        <end position="25"/>
    </location>
</feature>
<feature type="domain" description="HAMP" evidence="7">
    <location>
        <begin position="307"/>
        <end position="359"/>
    </location>
</feature>
<comment type="subcellular location">
    <subcellularLocation>
        <location evidence="1">Cell membrane</location>
        <topology evidence="1">Multi-pass membrane protein</topology>
    </subcellularLocation>
</comment>
<dbReference type="InterPro" id="IPR003660">
    <property type="entry name" value="HAMP_dom"/>
</dbReference>
<evidence type="ECO:0000256" key="1">
    <source>
        <dbReference type="ARBA" id="ARBA00004651"/>
    </source>
</evidence>
<feature type="transmembrane region" description="Helical" evidence="6">
    <location>
        <begin position="286"/>
        <end position="306"/>
    </location>
</feature>
<evidence type="ECO:0000256" key="3">
    <source>
        <dbReference type="ARBA" id="ARBA00022553"/>
    </source>
</evidence>
<reference evidence="8 9" key="1">
    <citation type="submission" date="2019-10" db="EMBL/GenBank/DDBJ databases">
        <title>Description of Paenibacillus humi sp. nov.</title>
        <authorList>
            <person name="Carlier A."/>
            <person name="Qi S."/>
        </authorList>
    </citation>
    <scope>NUCLEOTIDE SEQUENCE [LARGE SCALE GENOMIC DNA]</scope>
    <source>
        <strain evidence="8 9">LMG 31461</strain>
    </source>
</reference>
<evidence type="ECO:0000313" key="8">
    <source>
        <dbReference type="EMBL" id="NOU62836.1"/>
    </source>
</evidence>
<evidence type="ECO:0000256" key="4">
    <source>
        <dbReference type="ARBA" id="ARBA00022679"/>
    </source>
</evidence>
<dbReference type="Gene3D" id="3.30.565.10">
    <property type="entry name" value="Histidine kinase-like ATPase, C-terminal domain"/>
    <property type="match status" value="1"/>
</dbReference>
<dbReference type="InterPro" id="IPR010559">
    <property type="entry name" value="Sig_transdc_His_kin_internal"/>
</dbReference>
<keyword evidence="9" id="KW-1185">Reference proteome</keyword>
<keyword evidence="3" id="KW-0597">Phosphoprotein</keyword>
<evidence type="ECO:0000256" key="5">
    <source>
        <dbReference type="ARBA" id="ARBA00023136"/>
    </source>
</evidence>
<keyword evidence="2" id="KW-1003">Cell membrane</keyword>
<keyword evidence="4" id="KW-0808">Transferase</keyword>
<keyword evidence="6" id="KW-0812">Transmembrane</keyword>
<dbReference type="PANTHER" id="PTHR34220">
    <property type="entry name" value="SENSOR HISTIDINE KINASE YPDA"/>
    <property type="match status" value="1"/>
</dbReference>